<feature type="compositionally biased region" description="Low complexity" evidence="1">
    <location>
        <begin position="30"/>
        <end position="42"/>
    </location>
</feature>
<reference evidence="4" key="1">
    <citation type="submission" date="2010-08" db="EMBL/GenBank/DDBJ databases">
        <authorList>
            <consortium name="Caenorhabditis japonica Sequencing Consortium"/>
            <person name="Wilson R.K."/>
        </authorList>
    </citation>
    <scope>NUCLEOTIDE SEQUENCE [LARGE SCALE GENOMIC DNA]</scope>
    <source>
        <strain evidence="4">DF5081</strain>
    </source>
</reference>
<dbReference type="EnsemblMetazoa" id="CJA19472.1">
    <property type="protein sequence ID" value="CJA19472.1"/>
    <property type="gene ID" value="WBGene00138677"/>
</dbReference>
<evidence type="ECO:0000256" key="2">
    <source>
        <dbReference type="SAM" id="SignalP"/>
    </source>
</evidence>
<evidence type="ECO:0000313" key="3">
    <source>
        <dbReference type="EnsemblMetazoa" id="CJA19472.1"/>
    </source>
</evidence>
<feature type="signal peptide" evidence="2">
    <location>
        <begin position="1"/>
        <end position="23"/>
    </location>
</feature>
<dbReference type="OMA" id="VAATDMI"/>
<feature type="chain" id="PRO_5035729092" evidence="2">
    <location>
        <begin position="24"/>
        <end position="310"/>
    </location>
</feature>
<feature type="region of interest" description="Disordered" evidence="1">
    <location>
        <begin position="27"/>
        <end position="186"/>
    </location>
</feature>
<protein>
    <submittedName>
        <fullName evidence="3">Uncharacterized protein</fullName>
    </submittedName>
</protein>
<proteinExistence type="predicted"/>
<keyword evidence="4" id="KW-1185">Reference proteome</keyword>
<accession>A0A8R1I329</accession>
<feature type="compositionally biased region" description="Basic and acidic residues" evidence="1">
    <location>
        <begin position="142"/>
        <end position="163"/>
    </location>
</feature>
<dbReference type="AlphaFoldDB" id="A0A8R1I329"/>
<feature type="compositionally biased region" description="Basic and acidic residues" evidence="1">
    <location>
        <begin position="76"/>
        <end position="132"/>
    </location>
</feature>
<reference evidence="3" key="2">
    <citation type="submission" date="2022-06" db="UniProtKB">
        <authorList>
            <consortium name="EnsemblMetazoa"/>
        </authorList>
    </citation>
    <scope>IDENTIFICATION</scope>
    <source>
        <strain evidence="3">DF5081</strain>
    </source>
</reference>
<keyword evidence="2" id="KW-0732">Signal</keyword>
<evidence type="ECO:0000313" key="4">
    <source>
        <dbReference type="Proteomes" id="UP000005237"/>
    </source>
</evidence>
<evidence type="ECO:0000256" key="1">
    <source>
        <dbReference type="SAM" id="MobiDB-lite"/>
    </source>
</evidence>
<name>A0A8R1I329_CAEJA</name>
<feature type="compositionally biased region" description="Pro residues" evidence="1">
    <location>
        <begin position="51"/>
        <end position="60"/>
    </location>
</feature>
<sequence>MFMNVTLEILIACLPLIFCVVKCVKKSPPKSRMMSPSTSRKPVSAAQAVKPLPPPPPLPPRHNSVVKKPVSVQKIPNEEKKKQSSKEVSHEKPKEDPGKKAESTKQIKETKNSRKQDVMEKQKTVTDVDAKSQVKPSQSTKPMEETQEKATDIGKDEAPKSLKADQLGDLESTVEETLTPVTHHRVMKTQAELNNILDPKKVLYKGNIDSQVPDINKQFELMSSDLSAACDEYNTKRAAEYEENAKRARMQGTEVLDEKTAATTTRTTQTVGDEKVVYKEENCRLFELKDIVEFQVEDESEEAPKEKKEN</sequence>
<dbReference type="Proteomes" id="UP000005237">
    <property type="component" value="Unassembled WGS sequence"/>
</dbReference>
<organism evidence="3 4">
    <name type="scientific">Caenorhabditis japonica</name>
    <dbReference type="NCBI Taxonomy" id="281687"/>
    <lineage>
        <taxon>Eukaryota</taxon>
        <taxon>Metazoa</taxon>
        <taxon>Ecdysozoa</taxon>
        <taxon>Nematoda</taxon>
        <taxon>Chromadorea</taxon>
        <taxon>Rhabditida</taxon>
        <taxon>Rhabditina</taxon>
        <taxon>Rhabditomorpha</taxon>
        <taxon>Rhabditoidea</taxon>
        <taxon>Rhabditidae</taxon>
        <taxon>Peloderinae</taxon>
        <taxon>Caenorhabditis</taxon>
    </lineage>
</organism>